<evidence type="ECO:0000313" key="2">
    <source>
        <dbReference type="Proteomes" id="UP000238532"/>
    </source>
</evidence>
<dbReference type="AlphaFoldDB" id="A0A2S9RS50"/>
<protein>
    <submittedName>
        <fullName evidence="1">Uncharacterized protein</fullName>
    </submittedName>
</protein>
<dbReference type="Proteomes" id="UP000238532">
    <property type="component" value="Unassembled WGS sequence"/>
</dbReference>
<gene>
    <name evidence="1" type="ORF">BV102_01662</name>
</gene>
<reference evidence="1 2" key="1">
    <citation type="submission" date="2017-04" db="EMBL/GenBank/DDBJ databases">
        <title>Haemophilus influenzae in COPD genome sequencing project.</title>
        <authorList>
            <person name="Murphy T.F."/>
            <person name="Kong Y."/>
            <person name="Nadendla S."/>
            <person name="Tettelin H."/>
            <person name="Pettigrew M."/>
        </authorList>
    </citation>
    <scope>NUCLEOTIDE SEQUENCE [LARGE SCALE GENOMIC DNA]</scope>
    <source>
        <strain evidence="1 2">56P127H1</strain>
    </source>
</reference>
<evidence type="ECO:0000313" key="1">
    <source>
        <dbReference type="EMBL" id="PRJ65623.1"/>
    </source>
</evidence>
<name>A0A2S9RS50_HAEIF</name>
<accession>A0A2S9RS50</accession>
<dbReference type="EMBL" id="NEBY01000075">
    <property type="protein sequence ID" value="PRJ65623.1"/>
    <property type="molecule type" value="Genomic_DNA"/>
</dbReference>
<organism evidence="1 2">
    <name type="scientific">Haemophilus influenzae</name>
    <dbReference type="NCBI Taxonomy" id="727"/>
    <lineage>
        <taxon>Bacteria</taxon>
        <taxon>Pseudomonadati</taxon>
        <taxon>Pseudomonadota</taxon>
        <taxon>Gammaproteobacteria</taxon>
        <taxon>Pasteurellales</taxon>
        <taxon>Pasteurellaceae</taxon>
        <taxon>Haemophilus</taxon>
    </lineage>
</organism>
<proteinExistence type="predicted"/>
<sequence length="91" mass="9639">MKDLGPVFNAGTSNEKSNKNIIIGNLITNSINGVKATDTSTDKLSHSTNNLIVGDNDTIMGSRIVTCGGYAMTMHTNCADHVVTTAMELTH</sequence>
<comment type="caution">
    <text evidence="1">The sequence shown here is derived from an EMBL/GenBank/DDBJ whole genome shotgun (WGS) entry which is preliminary data.</text>
</comment>